<keyword evidence="3" id="KW-0804">Transcription</keyword>
<evidence type="ECO:0000313" key="8">
    <source>
        <dbReference type="Proteomes" id="UP000693946"/>
    </source>
</evidence>
<dbReference type="PANTHER" id="PTHR13864">
    <property type="entry name" value="T-CELL ACUTE LYMPHOCYTIC LEUKEMIA/STEM CELL LEUKEMIA-RELATED"/>
    <property type="match status" value="1"/>
</dbReference>
<evidence type="ECO:0000256" key="5">
    <source>
        <dbReference type="SAM" id="MobiDB-lite"/>
    </source>
</evidence>
<dbReference type="PROSITE" id="PS50888">
    <property type="entry name" value="BHLH"/>
    <property type="match status" value="1"/>
</dbReference>
<reference evidence="7 8" key="1">
    <citation type="journal article" date="2021" name="Sci. Rep.">
        <title>Chromosome anchoring in Senegalese sole (Solea senegalensis) reveals sex-associated markers and genome rearrangements in flatfish.</title>
        <authorList>
            <person name="Guerrero-Cozar I."/>
            <person name="Gomez-Garrido J."/>
            <person name="Berbel C."/>
            <person name="Martinez-Blanch J.F."/>
            <person name="Alioto T."/>
            <person name="Claros M.G."/>
            <person name="Gagnaire P.A."/>
            <person name="Manchado M."/>
        </authorList>
    </citation>
    <scope>NUCLEOTIDE SEQUENCE [LARGE SCALE GENOMIC DNA]</scope>
    <source>
        <strain evidence="7">Sse05_10M</strain>
    </source>
</reference>
<dbReference type="Proteomes" id="UP000693946">
    <property type="component" value="Linkage Group LG14"/>
</dbReference>
<sequence length="131" mass="15193">MSPYESDMKDQTSGCGWSVGRRSFTNSRERWRQQNVNGAFTELRRLLPTHPPDRKLSKNDILRRALRYIHFLDRLLDEQNLGKVPQVRLESLEQEHRLQGALSSPNYSCESSEEQESGGDAYLRCLHVETS</sequence>
<dbReference type="FunFam" id="4.10.280.10:FF:000015">
    <property type="entry name" value="T-cell acute lymphocytic leukemia 1"/>
    <property type="match status" value="1"/>
</dbReference>
<feature type="compositionally biased region" description="Basic and acidic residues" evidence="5">
    <location>
        <begin position="1"/>
        <end position="10"/>
    </location>
</feature>
<evidence type="ECO:0000256" key="1">
    <source>
        <dbReference type="ARBA" id="ARBA00023015"/>
    </source>
</evidence>
<dbReference type="EMBL" id="JAGKHQ010000006">
    <property type="protein sequence ID" value="KAG7514200.1"/>
    <property type="molecule type" value="Genomic_DNA"/>
</dbReference>
<keyword evidence="1" id="KW-0805">Transcription regulation</keyword>
<dbReference type="InterPro" id="IPR011598">
    <property type="entry name" value="bHLH_dom"/>
</dbReference>
<gene>
    <name evidence="7" type="ORF">JOB18_027692</name>
</gene>
<keyword evidence="8" id="KW-1185">Reference proteome</keyword>
<dbReference type="GO" id="GO:0046983">
    <property type="term" value="F:protein dimerization activity"/>
    <property type="evidence" value="ECO:0007669"/>
    <property type="project" value="InterPro"/>
</dbReference>
<dbReference type="Pfam" id="PF00010">
    <property type="entry name" value="HLH"/>
    <property type="match status" value="1"/>
</dbReference>
<evidence type="ECO:0000259" key="6">
    <source>
        <dbReference type="PROSITE" id="PS50888"/>
    </source>
</evidence>
<evidence type="ECO:0000256" key="4">
    <source>
        <dbReference type="ARBA" id="ARBA00075195"/>
    </source>
</evidence>
<dbReference type="PANTHER" id="PTHR13864:SF15">
    <property type="entry name" value="T-CELL ACUTE LYMPHOCYTIC LEUKEMIA PROTEIN 1 HOMOLOG-RELATED"/>
    <property type="match status" value="1"/>
</dbReference>
<dbReference type="InterPro" id="IPR040238">
    <property type="entry name" value="TAL-like"/>
</dbReference>
<protein>
    <recommendedName>
        <fullName evidence="4">Stem cell protein</fullName>
    </recommendedName>
</protein>
<feature type="region of interest" description="Disordered" evidence="5">
    <location>
        <begin position="1"/>
        <end position="21"/>
    </location>
</feature>
<dbReference type="GO" id="GO:0000978">
    <property type="term" value="F:RNA polymerase II cis-regulatory region sequence-specific DNA binding"/>
    <property type="evidence" value="ECO:0007669"/>
    <property type="project" value="TreeGrafter"/>
</dbReference>
<evidence type="ECO:0000313" key="7">
    <source>
        <dbReference type="EMBL" id="KAG7514200.1"/>
    </source>
</evidence>
<dbReference type="AlphaFoldDB" id="A0AAV6SBK7"/>
<name>A0AAV6SBK7_SOLSE</name>
<accession>A0AAV6SBK7</accession>
<keyword evidence="2" id="KW-0238">DNA-binding</keyword>
<proteinExistence type="predicted"/>
<comment type="caution">
    <text evidence="7">The sequence shown here is derived from an EMBL/GenBank/DDBJ whole genome shotgun (WGS) entry which is preliminary data.</text>
</comment>
<dbReference type="CDD" id="cd11413">
    <property type="entry name" value="bHLH_TS_TAL_LYL"/>
    <property type="match status" value="1"/>
</dbReference>
<feature type="region of interest" description="Disordered" evidence="5">
    <location>
        <begin position="99"/>
        <end position="118"/>
    </location>
</feature>
<dbReference type="GO" id="GO:0000981">
    <property type="term" value="F:DNA-binding transcription factor activity, RNA polymerase II-specific"/>
    <property type="evidence" value="ECO:0007669"/>
    <property type="project" value="InterPro"/>
</dbReference>
<evidence type="ECO:0000256" key="2">
    <source>
        <dbReference type="ARBA" id="ARBA00023125"/>
    </source>
</evidence>
<evidence type="ECO:0000256" key="3">
    <source>
        <dbReference type="ARBA" id="ARBA00023163"/>
    </source>
</evidence>
<feature type="domain" description="BHLH" evidence="6">
    <location>
        <begin position="20"/>
        <end position="72"/>
    </location>
</feature>
<organism evidence="7 8">
    <name type="scientific">Solea senegalensis</name>
    <name type="common">Senegalese sole</name>
    <dbReference type="NCBI Taxonomy" id="28829"/>
    <lineage>
        <taxon>Eukaryota</taxon>
        <taxon>Metazoa</taxon>
        <taxon>Chordata</taxon>
        <taxon>Craniata</taxon>
        <taxon>Vertebrata</taxon>
        <taxon>Euteleostomi</taxon>
        <taxon>Actinopterygii</taxon>
        <taxon>Neopterygii</taxon>
        <taxon>Teleostei</taxon>
        <taxon>Neoteleostei</taxon>
        <taxon>Acanthomorphata</taxon>
        <taxon>Carangaria</taxon>
        <taxon>Pleuronectiformes</taxon>
        <taxon>Pleuronectoidei</taxon>
        <taxon>Soleidae</taxon>
        <taxon>Solea</taxon>
    </lineage>
</organism>
<dbReference type="SMART" id="SM00353">
    <property type="entry name" value="HLH"/>
    <property type="match status" value="1"/>
</dbReference>